<dbReference type="Proteomes" id="UP000311382">
    <property type="component" value="Unassembled WGS sequence"/>
</dbReference>
<evidence type="ECO:0000313" key="2">
    <source>
        <dbReference type="EMBL" id="TNY23814.1"/>
    </source>
</evidence>
<feature type="compositionally biased region" description="Low complexity" evidence="1">
    <location>
        <begin position="47"/>
        <end position="56"/>
    </location>
</feature>
<protein>
    <submittedName>
        <fullName evidence="2">Uncharacterized protein</fullName>
    </submittedName>
</protein>
<name>A0A5C5G661_9BASI</name>
<comment type="caution">
    <text evidence="2">The sequence shown here is derived from an EMBL/GenBank/DDBJ whole genome shotgun (WGS) entry which is preliminary data.</text>
</comment>
<dbReference type="OrthoDB" id="1724197at2759"/>
<dbReference type="AlphaFoldDB" id="A0A5C5G661"/>
<proteinExistence type="predicted"/>
<gene>
    <name evidence="2" type="ORF">DMC30DRAFT_413727</name>
</gene>
<evidence type="ECO:0000256" key="1">
    <source>
        <dbReference type="SAM" id="MobiDB-lite"/>
    </source>
</evidence>
<feature type="region of interest" description="Disordered" evidence="1">
    <location>
        <begin position="185"/>
        <end position="204"/>
    </location>
</feature>
<feature type="compositionally biased region" description="Low complexity" evidence="1">
    <location>
        <begin position="66"/>
        <end position="78"/>
    </location>
</feature>
<dbReference type="EMBL" id="SOZI01000007">
    <property type="protein sequence ID" value="TNY23814.1"/>
    <property type="molecule type" value="Genomic_DNA"/>
</dbReference>
<feature type="region of interest" description="Disordered" evidence="1">
    <location>
        <begin position="1"/>
        <end position="93"/>
    </location>
</feature>
<accession>A0A5C5G661</accession>
<feature type="compositionally biased region" description="Pro residues" evidence="1">
    <location>
        <begin position="79"/>
        <end position="89"/>
    </location>
</feature>
<evidence type="ECO:0000313" key="3">
    <source>
        <dbReference type="Proteomes" id="UP000311382"/>
    </source>
</evidence>
<organism evidence="2 3">
    <name type="scientific">Rhodotorula diobovata</name>
    <dbReference type="NCBI Taxonomy" id="5288"/>
    <lineage>
        <taxon>Eukaryota</taxon>
        <taxon>Fungi</taxon>
        <taxon>Dikarya</taxon>
        <taxon>Basidiomycota</taxon>
        <taxon>Pucciniomycotina</taxon>
        <taxon>Microbotryomycetes</taxon>
        <taxon>Sporidiobolales</taxon>
        <taxon>Sporidiobolaceae</taxon>
        <taxon>Rhodotorula</taxon>
    </lineage>
</organism>
<reference evidence="2 3" key="1">
    <citation type="submission" date="2019-03" db="EMBL/GenBank/DDBJ databases">
        <title>Rhodosporidium diobovatum UCD-FST 08-225 genome sequencing, assembly, and annotation.</title>
        <authorList>
            <person name="Fakankun I.U."/>
            <person name="Fristensky B."/>
            <person name="Levin D.B."/>
        </authorList>
    </citation>
    <scope>NUCLEOTIDE SEQUENCE [LARGE SCALE GENOMIC DNA]</scope>
    <source>
        <strain evidence="2 3">UCD-FST 08-225</strain>
    </source>
</reference>
<keyword evidence="3" id="KW-1185">Reference proteome</keyword>
<sequence>MATQSPSSPLPSRPNNQRESPAQYAQRAFTPVHIDTPQPVIRGPLVSTTSPSSSSTSPPPPPPMTTPTSDTAPPATDSLPPPSPPPELVPPQGEVTAAGVDVDIVIADDDRNNADQWHRDRIERKMRGEYERAGRHLAEIVHDNLDTPLHLNAIRIFGAKSTRPSFLSRIFAPYLSPLPPPSFLSSSFSPSSSPAPPPQPQPQQTLRTLLQATRDLSSTLEHFDLFRGVDATIERSDSVLAERDDVEIVLRVVEAPKYFLRTATDVGDGEGNATGTAKIRNAFGGAETIEGNVSFGTRTKSAFQLRLDTPVNSSTTTHADLSIFSAQRDLGFFASCHEATRGTMARLRTLTPFGAHEVAYEAVLRQIGDIAPNASMS</sequence>
<dbReference type="STRING" id="5288.A0A5C5G661"/>